<dbReference type="SUPFAM" id="SSF56300">
    <property type="entry name" value="Metallo-dependent phosphatases"/>
    <property type="match status" value="1"/>
</dbReference>
<proteinExistence type="predicted"/>
<comment type="caution">
    <text evidence="2">The sequence shown here is derived from an EMBL/GenBank/DDBJ whole genome shotgun (WGS) entry which is preliminary data.</text>
</comment>
<keyword evidence="3" id="KW-1185">Reference proteome</keyword>
<dbReference type="Proteomes" id="UP001595818">
    <property type="component" value="Unassembled WGS sequence"/>
</dbReference>
<name>A0ABV9SX24_9BACT</name>
<reference evidence="3" key="1">
    <citation type="journal article" date="2019" name="Int. J. Syst. Evol. Microbiol.">
        <title>The Global Catalogue of Microorganisms (GCM) 10K type strain sequencing project: providing services to taxonomists for standard genome sequencing and annotation.</title>
        <authorList>
            <consortium name="The Broad Institute Genomics Platform"/>
            <consortium name="The Broad Institute Genome Sequencing Center for Infectious Disease"/>
            <person name="Wu L."/>
            <person name="Ma J."/>
        </authorList>
    </citation>
    <scope>NUCLEOTIDE SEQUENCE [LARGE SCALE GENOMIC DNA]</scope>
    <source>
        <strain evidence="3">CGMCC 4.7466</strain>
    </source>
</reference>
<accession>A0ABV9SX24</accession>
<feature type="domain" description="Calcineurin-like phosphoesterase" evidence="1">
    <location>
        <begin position="27"/>
        <end position="247"/>
    </location>
</feature>
<organism evidence="2 3">
    <name type="scientific">Negadavirga shengliensis</name>
    <dbReference type="NCBI Taxonomy" id="1389218"/>
    <lineage>
        <taxon>Bacteria</taxon>
        <taxon>Pseudomonadati</taxon>
        <taxon>Bacteroidota</taxon>
        <taxon>Cytophagia</taxon>
        <taxon>Cytophagales</taxon>
        <taxon>Cyclobacteriaceae</taxon>
        <taxon>Negadavirga</taxon>
    </lineage>
</organism>
<dbReference type="InterPro" id="IPR004843">
    <property type="entry name" value="Calcineurin-like_PHP"/>
</dbReference>
<dbReference type="Gene3D" id="3.60.21.10">
    <property type="match status" value="1"/>
</dbReference>
<dbReference type="Pfam" id="PF00149">
    <property type="entry name" value="Metallophos"/>
    <property type="match status" value="1"/>
</dbReference>
<protein>
    <submittedName>
        <fullName evidence="2">Metallophosphoesterase</fullName>
    </submittedName>
</protein>
<gene>
    <name evidence="2" type="ORF">ACFPFU_04320</name>
</gene>
<dbReference type="InterPro" id="IPR051918">
    <property type="entry name" value="STPP_CPPED1"/>
</dbReference>
<evidence type="ECO:0000259" key="1">
    <source>
        <dbReference type="Pfam" id="PF00149"/>
    </source>
</evidence>
<dbReference type="EMBL" id="JBHSJJ010000002">
    <property type="protein sequence ID" value="MFC4870899.1"/>
    <property type="molecule type" value="Genomic_DNA"/>
</dbReference>
<dbReference type="InterPro" id="IPR029052">
    <property type="entry name" value="Metallo-depent_PP-like"/>
</dbReference>
<evidence type="ECO:0000313" key="3">
    <source>
        <dbReference type="Proteomes" id="UP001595818"/>
    </source>
</evidence>
<evidence type="ECO:0000313" key="2">
    <source>
        <dbReference type="EMBL" id="MFC4870899.1"/>
    </source>
</evidence>
<dbReference type="PANTHER" id="PTHR43143">
    <property type="entry name" value="METALLOPHOSPHOESTERASE, CALCINEURIN SUPERFAMILY"/>
    <property type="match status" value="1"/>
</dbReference>
<dbReference type="RefSeq" id="WP_377061872.1">
    <property type="nucleotide sequence ID" value="NZ_JBHSJJ010000002.1"/>
</dbReference>
<sequence>MGQYLNYIVFTLVTFTVSIDLQSQTLRLVVVPDTQSALESCPEIMEKQFYWMGDNTSDIDFILHVGDVTQSNTPAEWALAWKYFEPVRGKVPYAISLGNHDFGSGRDKYADNRDSRLANKYFPLEKLKDHTPVRGAFEEGKIDNIYHTVEKEGVSWLVLALEFGPRDAVISWANEVVADHPEHKVILLTHAYMYVGDKRMDRGADWNPHNYGIGKLSGEEATNDGEEIWEKLVNVHDNFFMVFSGHVLHEGVGRLISETKQGNKVYQFLANYQRGVKGYGEGCNGYLRLVDVDLAREKISIKTYSPWLEEYLDDPNNQFEIKINKQQ</sequence>
<dbReference type="PANTHER" id="PTHR43143:SF5">
    <property type="entry name" value="SECRETED PROTEIN"/>
    <property type="match status" value="1"/>
</dbReference>